<dbReference type="InterPro" id="IPR010835">
    <property type="entry name" value="DUF1439"/>
</dbReference>
<dbReference type="HOGENOM" id="CLU_127664_0_0_6"/>
<accession>A1STL7</accession>
<dbReference type="Pfam" id="PF07273">
    <property type="entry name" value="DUF1439"/>
    <property type="match status" value="1"/>
</dbReference>
<evidence type="ECO:0000256" key="1">
    <source>
        <dbReference type="SAM" id="SignalP"/>
    </source>
</evidence>
<evidence type="ECO:0000313" key="2">
    <source>
        <dbReference type="EMBL" id="ABM02832.1"/>
    </source>
</evidence>
<organism evidence="2 3">
    <name type="scientific">Psychromonas ingrahamii (strain DSM 17664 / CCUG 51855 / 37)</name>
    <dbReference type="NCBI Taxonomy" id="357804"/>
    <lineage>
        <taxon>Bacteria</taxon>
        <taxon>Pseudomonadati</taxon>
        <taxon>Pseudomonadota</taxon>
        <taxon>Gammaproteobacteria</taxon>
        <taxon>Alteromonadales</taxon>
        <taxon>Psychromonadaceae</taxon>
        <taxon>Psychromonas</taxon>
    </lineage>
</organism>
<proteinExistence type="predicted"/>
<dbReference type="STRING" id="357804.Ping_0993"/>
<dbReference type="Proteomes" id="UP000000639">
    <property type="component" value="Chromosome"/>
</dbReference>
<feature type="chain" id="PRO_5002636990" description="DUF1439 domain-containing protein" evidence="1">
    <location>
        <begin position="26"/>
        <end position="181"/>
    </location>
</feature>
<dbReference type="AlphaFoldDB" id="A1STL7"/>
<evidence type="ECO:0008006" key="4">
    <source>
        <dbReference type="Google" id="ProtNLM"/>
    </source>
</evidence>
<dbReference type="EMBL" id="CP000510">
    <property type="protein sequence ID" value="ABM02832.1"/>
    <property type="molecule type" value="Genomic_DNA"/>
</dbReference>
<dbReference type="OrthoDB" id="6385269at2"/>
<dbReference type="RefSeq" id="WP_011769395.1">
    <property type="nucleotide sequence ID" value="NC_008709.1"/>
</dbReference>
<dbReference type="Gene3D" id="3.15.10.40">
    <property type="entry name" value="Uncharacterised protein PF07273, DUF1439"/>
    <property type="match status" value="1"/>
</dbReference>
<gene>
    <name evidence="2" type="ordered locus">Ping_0993</name>
</gene>
<evidence type="ECO:0000313" key="3">
    <source>
        <dbReference type="Proteomes" id="UP000000639"/>
    </source>
</evidence>
<name>A1STL7_PSYIN</name>
<keyword evidence="1" id="KW-0732">Signal</keyword>
<feature type="signal peptide" evidence="1">
    <location>
        <begin position="1"/>
        <end position="25"/>
    </location>
</feature>
<reference evidence="2 3" key="1">
    <citation type="submission" date="2007-01" db="EMBL/GenBank/DDBJ databases">
        <title>Complete sequence of Psychromonas ingrahamii 37.</title>
        <authorList>
            <consortium name="US DOE Joint Genome Institute"/>
            <person name="Copeland A."/>
            <person name="Lucas S."/>
            <person name="Lapidus A."/>
            <person name="Barry K."/>
            <person name="Detter J.C."/>
            <person name="Glavina del Rio T."/>
            <person name="Hammon N."/>
            <person name="Israni S."/>
            <person name="Dalin E."/>
            <person name="Tice H."/>
            <person name="Pitluck S."/>
            <person name="Thompson L.S."/>
            <person name="Brettin T."/>
            <person name="Bruce D."/>
            <person name="Han C."/>
            <person name="Tapia R."/>
            <person name="Schmutz J."/>
            <person name="Larimer F."/>
            <person name="Land M."/>
            <person name="Hauser L."/>
            <person name="Kyrpides N."/>
            <person name="Ivanova N."/>
            <person name="Staley J."/>
            <person name="Richardson P."/>
        </authorList>
    </citation>
    <scope>NUCLEOTIDE SEQUENCE [LARGE SCALE GENOMIC DNA]</scope>
    <source>
        <strain evidence="2 3">37</strain>
    </source>
</reference>
<protein>
    <recommendedName>
        <fullName evidence="4">DUF1439 domain-containing protein</fullName>
    </recommendedName>
</protein>
<sequence length="181" mass="20433">MLHRIFFICLLTLSSLSTLPSFATALPYTLKITEQELQEKLTKELPIKKEAAYISAKIYDSRVDLIEGSDQIGVFTRIDITVLGNIKGSGWAYAKGVITYNAEKKAFYLINPNIISLEIENIPPDLMPEIKKIAQLSLEKAVQFSPFYLFNDQKTQEKMANSSLQSILVKNQTLLIKMSLL</sequence>
<dbReference type="KEGG" id="pin:Ping_0993"/>
<keyword evidence="3" id="KW-1185">Reference proteome</keyword>